<feature type="transmembrane region" description="Helical" evidence="20">
    <location>
        <begin position="46"/>
        <end position="65"/>
    </location>
</feature>
<evidence type="ECO:0000256" key="3">
    <source>
        <dbReference type="ARBA" id="ARBA00004429"/>
    </source>
</evidence>
<reference evidence="21" key="2">
    <citation type="submission" date="2020-09" db="EMBL/GenBank/DDBJ databases">
        <authorList>
            <person name="Sun Q."/>
            <person name="Zhou Y."/>
        </authorList>
    </citation>
    <scope>NUCLEOTIDE SEQUENCE</scope>
    <source>
        <strain evidence="21">CGMCC 1.15758</strain>
    </source>
</reference>
<keyword evidence="11 20" id="KW-0812">Transmembrane</keyword>
<feature type="transmembrane region" description="Helical" evidence="20">
    <location>
        <begin position="226"/>
        <end position="244"/>
    </location>
</feature>
<keyword evidence="8 19" id="KW-0444">Lipid biosynthesis</keyword>
<keyword evidence="12 20" id="KW-1133">Transmembrane helix</keyword>
<comment type="function">
    <text evidence="19">Condenses choline with CDP-diglyceride to produce phosphatidylcholine and CMP.</text>
</comment>
<comment type="caution">
    <text evidence="21">The sequence shown here is derived from an EMBL/GenBank/DDBJ whole genome shotgun (WGS) entry which is preliminary data.</text>
</comment>
<keyword evidence="17 19" id="KW-1208">Phospholipid metabolism</keyword>
<evidence type="ECO:0000313" key="22">
    <source>
        <dbReference type="Proteomes" id="UP000636949"/>
    </source>
</evidence>
<keyword evidence="7 19" id="KW-1003">Cell membrane</keyword>
<dbReference type="RefSeq" id="WP_117001974.1">
    <property type="nucleotide sequence ID" value="NZ_BMJS01000008.1"/>
</dbReference>
<evidence type="ECO:0000256" key="9">
    <source>
        <dbReference type="ARBA" id="ARBA00022519"/>
    </source>
</evidence>
<dbReference type="EMBL" id="BMJS01000008">
    <property type="protein sequence ID" value="GGF95188.1"/>
    <property type="molecule type" value="Genomic_DNA"/>
</dbReference>
<evidence type="ECO:0000256" key="14">
    <source>
        <dbReference type="ARBA" id="ARBA00023136"/>
    </source>
</evidence>
<keyword evidence="10 19" id="KW-0808">Transferase</keyword>
<dbReference type="PIRSF" id="PIRSF000851">
    <property type="entry name" value="PcS"/>
    <property type="match status" value="1"/>
</dbReference>
<dbReference type="OrthoDB" id="350520at2"/>
<dbReference type="EC" id="2.7.8.24" evidence="5 19"/>
<comment type="subcellular location">
    <subcellularLocation>
        <location evidence="3 19">Cell inner membrane</location>
        <topology evidence="3 19">Multi-pass membrane protein</topology>
    </subcellularLocation>
</comment>
<evidence type="ECO:0000256" key="10">
    <source>
        <dbReference type="ARBA" id="ARBA00022679"/>
    </source>
</evidence>
<name>A0A8J2Z3U8_9GAMM</name>
<evidence type="ECO:0000256" key="18">
    <source>
        <dbReference type="ARBA" id="ARBA00033321"/>
    </source>
</evidence>
<keyword evidence="15 19" id="KW-0594">Phospholipid biosynthesis</keyword>
<feature type="transmembrane region" description="Helical" evidence="20">
    <location>
        <begin position="197"/>
        <end position="220"/>
    </location>
</feature>
<comment type="similarity">
    <text evidence="4 19">Belongs to the CDP-alcohol phosphatidyltransferase class-I family.</text>
</comment>
<evidence type="ECO:0000256" key="7">
    <source>
        <dbReference type="ARBA" id="ARBA00022475"/>
    </source>
</evidence>
<comment type="cofactor">
    <cofactor evidence="2 19">
        <name>Mn(2+)</name>
        <dbReference type="ChEBI" id="CHEBI:29035"/>
    </cofactor>
</comment>
<keyword evidence="13 19" id="KW-0443">Lipid metabolism</keyword>
<evidence type="ECO:0000256" key="6">
    <source>
        <dbReference type="ARBA" id="ARBA00015623"/>
    </source>
</evidence>
<evidence type="ECO:0000256" key="20">
    <source>
        <dbReference type="SAM" id="Phobius"/>
    </source>
</evidence>
<proteinExistence type="inferred from homology"/>
<keyword evidence="16 19" id="KW-0464">Manganese</keyword>
<dbReference type="InterPro" id="IPR043130">
    <property type="entry name" value="CDP-OH_PTrfase_TM_dom"/>
</dbReference>
<dbReference type="Gene3D" id="1.20.120.1760">
    <property type="match status" value="1"/>
</dbReference>
<dbReference type="GO" id="GO:0050520">
    <property type="term" value="F:phosphatidylcholine synthase activity"/>
    <property type="evidence" value="ECO:0007669"/>
    <property type="project" value="UniProtKB-EC"/>
</dbReference>
<evidence type="ECO:0000256" key="8">
    <source>
        <dbReference type="ARBA" id="ARBA00022516"/>
    </source>
</evidence>
<feature type="transmembrane region" description="Helical" evidence="20">
    <location>
        <begin position="145"/>
        <end position="161"/>
    </location>
</feature>
<organism evidence="21 22">
    <name type="scientific">Cysteiniphilum litorale</name>
    <dbReference type="NCBI Taxonomy" id="2056700"/>
    <lineage>
        <taxon>Bacteria</taxon>
        <taxon>Pseudomonadati</taxon>
        <taxon>Pseudomonadota</taxon>
        <taxon>Gammaproteobacteria</taxon>
        <taxon>Thiotrichales</taxon>
        <taxon>Fastidiosibacteraceae</taxon>
        <taxon>Cysteiniphilum</taxon>
    </lineage>
</organism>
<sequence>MPIFFQRIYAWFVHLFTASGAVFSVLALTSSAQAYAAKLLGNHLDYIHYLKLSFLYVVIAILIDAADGTLARRVDIKKLAPLDGGLLDNIIDFTNYAVIPAVWVYITDVVPDGFKTLALILIMLASCYQFCQLDAKTKDHFFKGFPSYWNLAIYYLIYFQFSGTTNFVIIVALTILTFVPIKYIYPSRMNYLSKRKSIISLMFIYTLIWGAATIASALIWPISNALLTWTIVSYILVYFLFSLYRTLKPLNWL</sequence>
<comment type="catalytic activity">
    <reaction evidence="1 19">
        <text>a CDP-1,2-diacyl-sn-glycerol + choline = a 1,2-diacyl-sn-glycero-3-phosphocholine + CMP + H(+)</text>
        <dbReference type="Rhea" id="RHEA:14597"/>
        <dbReference type="ChEBI" id="CHEBI:15354"/>
        <dbReference type="ChEBI" id="CHEBI:15378"/>
        <dbReference type="ChEBI" id="CHEBI:57643"/>
        <dbReference type="ChEBI" id="CHEBI:58332"/>
        <dbReference type="ChEBI" id="CHEBI:60377"/>
        <dbReference type="EC" id="2.7.8.24"/>
    </reaction>
</comment>
<evidence type="ECO:0000256" key="16">
    <source>
        <dbReference type="ARBA" id="ARBA00023211"/>
    </source>
</evidence>
<evidence type="ECO:0000256" key="4">
    <source>
        <dbReference type="ARBA" id="ARBA00010441"/>
    </source>
</evidence>
<evidence type="ECO:0000256" key="19">
    <source>
        <dbReference type="PIRNR" id="PIRNR000851"/>
    </source>
</evidence>
<keyword evidence="9 19" id="KW-0997">Cell inner membrane</keyword>
<dbReference type="InterPro" id="IPR026027">
    <property type="entry name" value="PcS"/>
</dbReference>
<feature type="transmembrane region" description="Helical" evidence="20">
    <location>
        <begin position="113"/>
        <end position="133"/>
    </location>
</feature>
<evidence type="ECO:0000256" key="2">
    <source>
        <dbReference type="ARBA" id="ARBA00001936"/>
    </source>
</evidence>
<evidence type="ECO:0000256" key="13">
    <source>
        <dbReference type="ARBA" id="ARBA00023098"/>
    </source>
</evidence>
<evidence type="ECO:0000256" key="5">
    <source>
        <dbReference type="ARBA" id="ARBA00013195"/>
    </source>
</evidence>
<dbReference type="GO" id="GO:0008654">
    <property type="term" value="P:phospholipid biosynthetic process"/>
    <property type="evidence" value="ECO:0007669"/>
    <property type="project" value="UniProtKB-KW"/>
</dbReference>
<feature type="transmembrane region" description="Helical" evidence="20">
    <location>
        <begin position="167"/>
        <end position="185"/>
    </location>
</feature>
<keyword evidence="14 19" id="KW-0472">Membrane</keyword>
<dbReference type="GO" id="GO:0005886">
    <property type="term" value="C:plasma membrane"/>
    <property type="evidence" value="ECO:0007669"/>
    <property type="project" value="UniProtKB-SubCell"/>
</dbReference>
<evidence type="ECO:0000256" key="1">
    <source>
        <dbReference type="ARBA" id="ARBA00000958"/>
    </source>
</evidence>
<reference evidence="21" key="1">
    <citation type="journal article" date="2014" name="Int. J. Syst. Evol. Microbiol.">
        <title>Complete genome sequence of Corynebacterium casei LMG S-19264T (=DSM 44701T), isolated from a smear-ripened cheese.</title>
        <authorList>
            <consortium name="US DOE Joint Genome Institute (JGI-PGF)"/>
            <person name="Walter F."/>
            <person name="Albersmeier A."/>
            <person name="Kalinowski J."/>
            <person name="Ruckert C."/>
        </authorList>
    </citation>
    <scope>NUCLEOTIDE SEQUENCE</scope>
    <source>
        <strain evidence="21">CGMCC 1.15758</strain>
    </source>
</reference>
<protein>
    <recommendedName>
        <fullName evidence="6 19">Phosphatidylcholine synthase</fullName>
        <shortName evidence="19">PC synthase</shortName>
        <shortName evidence="19">PCS</shortName>
        <ecNumber evidence="5 19">2.7.8.24</ecNumber>
    </recommendedName>
    <alternativeName>
        <fullName evidence="18 19">CDP-diglyceride-choline O-phosphatidyltransferase</fullName>
    </alternativeName>
</protein>
<evidence type="ECO:0000256" key="15">
    <source>
        <dbReference type="ARBA" id="ARBA00023209"/>
    </source>
</evidence>
<dbReference type="Proteomes" id="UP000636949">
    <property type="component" value="Unassembled WGS sequence"/>
</dbReference>
<gene>
    <name evidence="21" type="primary">pcs</name>
    <name evidence="21" type="ORF">GCM10010995_10550</name>
</gene>
<evidence type="ECO:0000256" key="11">
    <source>
        <dbReference type="ARBA" id="ARBA00022692"/>
    </source>
</evidence>
<evidence type="ECO:0000256" key="12">
    <source>
        <dbReference type="ARBA" id="ARBA00022989"/>
    </source>
</evidence>
<keyword evidence="22" id="KW-1185">Reference proteome</keyword>
<feature type="transmembrane region" description="Helical" evidence="20">
    <location>
        <begin position="86"/>
        <end position="107"/>
    </location>
</feature>
<evidence type="ECO:0000256" key="17">
    <source>
        <dbReference type="ARBA" id="ARBA00023264"/>
    </source>
</evidence>
<accession>A0A8J2Z3U8</accession>
<dbReference type="AlphaFoldDB" id="A0A8J2Z3U8"/>
<evidence type="ECO:0000313" key="21">
    <source>
        <dbReference type="EMBL" id="GGF95188.1"/>
    </source>
</evidence>